<dbReference type="OrthoDB" id="4551510at2"/>
<evidence type="ECO:0000313" key="2">
    <source>
        <dbReference type="EMBL" id="SEB73285.1"/>
    </source>
</evidence>
<keyword evidence="1" id="KW-0732">Signal</keyword>
<feature type="chain" id="PRO_5010325364" description="Secreted protein" evidence="1">
    <location>
        <begin position="27"/>
        <end position="104"/>
    </location>
</feature>
<dbReference type="AlphaFoldDB" id="A0A1H4LSP7"/>
<gene>
    <name evidence="2" type="ORF">SAMN04490239_1431</name>
</gene>
<sequence length="104" mass="11000">MKSTMVIAAGALALGFGAMCAPTATAQDAGYGEYPCSDQFQVPWSLDAWNGTHKVAFSPFGTDNIECVSFYGQTAAYQLDAQGRKHALNPPSGVLGAFVPNLYF</sequence>
<reference evidence="3" key="1">
    <citation type="submission" date="2016-10" db="EMBL/GenBank/DDBJ databases">
        <authorList>
            <person name="Varghese N."/>
            <person name="Submissions S."/>
        </authorList>
    </citation>
    <scope>NUCLEOTIDE SEQUENCE [LARGE SCALE GENOMIC DNA]</scope>
    <source>
        <strain evidence="3">DSM 44498</strain>
    </source>
</reference>
<evidence type="ECO:0000256" key="1">
    <source>
        <dbReference type="SAM" id="SignalP"/>
    </source>
</evidence>
<keyword evidence="3" id="KW-1185">Reference proteome</keyword>
<protein>
    <recommendedName>
        <fullName evidence="4">Secreted protein</fullName>
    </recommendedName>
</protein>
<evidence type="ECO:0008006" key="4">
    <source>
        <dbReference type="Google" id="ProtNLM"/>
    </source>
</evidence>
<dbReference type="Proteomes" id="UP000183561">
    <property type="component" value="Unassembled WGS sequence"/>
</dbReference>
<feature type="signal peptide" evidence="1">
    <location>
        <begin position="1"/>
        <end position="26"/>
    </location>
</feature>
<dbReference type="RefSeq" id="WP_007296970.1">
    <property type="nucleotide sequence ID" value="NZ_FNSV01000005.1"/>
</dbReference>
<proteinExistence type="predicted"/>
<organism evidence="2 3">
    <name type="scientific">Rhodococcus koreensis</name>
    <dbReference type="NCBI Taxonomy" id="99653"/>
    <lineage>
        <taxon>Bacteria</taxon>
        <taxon>Bacillati</taxon>
        <taxon>Actinomycetota</taxon>
        <taxon>Actinomycetes</taxon>
        <taxon>Mycobacteriales</taxon>
        <taxon>Nocardiaceae</taxon>
        <taxon>Rhodococcus</taxon>
    </lineage>
</organism>
<dbReference type="EMBL" id="FNSV01000005">
    <property type="protein sequence ID" value="SEB73285.1"/>
    <property type="molecule type" value="Genomic_DNA"/>
</dbReference>
<name>A0A1H4LSP7_9NOCA</name>
<evidence type="ECO:0000313" key="3">
    <source>
        <dbReference type="Proteomes" id="UP000183561"/>
    </source>
</evidence>
<accession>A0A1H4LSP7</accession>